<dbReference type="EMBL" id="JADWDJ010000021">
    <property type="protein sequence ID" value="KAG5263789.1"/>
    <property type="molecule type" value="Genomic_DNA"/>
</dbReference>
<dbReference type="Pfam" id="PF05485">
    <property type="entry name" value="THAP"/>
    <property type="match status" value="2"/>
</dbReference>
<evidence type="ECO:0000313" key="10">
    <source>
        <dbReference type="Proteomes" id="UP000823561"/>
    </source>
</evidence>
<organism evidence="9 10">
    <name type="scientific">Alosa alosa</name>
    <name type="common">allis shad</name>
    <dbReference type="NCBI Taxonomy" id="278164"/>
    <lineage>
        <taxon>Eukaryota</taxon>
        <taxon>Metazoa</taxon>
        <taxon>Chordata</taxon>
        <taxon>Craniata</taxon>
        <taxon>Vertebrata</taxon>
        <taxon>Euteleostomi</taxon>
        <taxon>Actinopterygii</taxon>
        <taxon>Neopterygii</taxon>
        <taxon>Teleostei</taxon>
        <taxon>Clupei</taxon>
        <taxon>Clupeiformes</taxon>
        <taxon>Clupeoidei</taxon>
        <taxon>Clupeidae</taxon>
        <taxon>Alosa</taxon>
    </lineage>
</organism>
<evidence type="ECO:0000256" key="5">
    <source>
        <dbReference type="PROSITE-ProRule" id="PRU00309"/>
    </source>
</evidence>
<dbReference type="SUPFAM" id="SSF57716">
    <property type="entry name" value="Glucocorticoid receptor-like (DNA-binding domain)"/>
    <property type="match status" value="2"/>
</dbReference>
<dbReference type="InterPro" id="IPR038441">
    <property type="entry name" value="THAP_Znf_sf"/>
</dbReference>
<feature type="domain" description="THAP-type" evidence="8">
    <location>
        <begin position="1"/>
        <end position="71"/>
    </location>
</feature>
<dbReference type="SMART" id="SM00692">
    <property type="entry name" value="DM3"/>
    <property type="match status" value="2"/>
</dbReference>
<feature type="coiled-coil region" evidence="7">
    <location>
        <begin position="315"/>
        <end position="360"/>
    </location>
</feature>
<dbReference type="GO" id="GO:0003700">
    <property type="term" value="F:DNA-binding transcription factor activity"/>
    <property type="evidence" value="ECO:0007669"/>
    <property type="project" value="UniProtKB-UniRule"/>
</dbReference>
<dbReference type="InterPro" id="IPR006612">
    <property type="entry name" value="THAP_Znf"/>
</dbReference>
<reference evidence="9" key="1">
    <citation type="submission" date="2020-10" db="EMBL/GenBank/DDBJ databases">
        <title>Chromosome-scale genome assembly of the Allis shad, Alosa alosa.</title>
        <authorList>
            <person name="Margot Z."/>
            <person name="Christophe K."/>
            <person name="Cabau C."/>
            <person name="Louis A."/>
            <person name="Berthelot C."/>
            <person name="Parey E."/>
            <person name="Roest Crollius H."/>
            <person name="Montfort J."/>
            <person name="Robinson-Rechavi M."/>
            <person name="Bucao C."/>
            <person name="Bouchez O."/>
            <person name="Gislard M."/>
            <person name="Lluch J."/>
            <person name="Milhes M."/>
            <person name="Lampietro C."/>
            <person name="Lopez Roques C."/>
            <person name="Donnadieu C."/>
            <person name="Braasch I."/>
            <person name="Desvignes T."/>
            <person name="Postlethwait J."/>
            <person name="Bobe J."/>
            <person name="Guiguen Y."/>
        </authorList>
    </citation>
    <scope>NUCLEOTIDE SEQUENCE</scope>
    <source>
        <strain evidence="9">M-15738</strain>
        <tissue evidence="9">Blood</tissue>
    </source>
</reference>
<comment type="function">
    <text evidence="6">DNA-binding transcription regulator that regulates endothelial cell proliferation and G1/S cell-cycle progression. Specifically binds the 5'-[AT]NTNN[GT]GGCA[AGT]-3' core DNA sequence and acts by modulating expression of pRB-E2F cell-cycle target genes.</text>
</comment>
<proteinExistence type="inferred from homology"/>
<keyword evidence="10" id="KW-1185">Reference proteome</keyword>
<evidence type="ECO:0000256" key="4">
    <source>
        <dbReference type="ARBA" id="ARBA00023125"/>
    </source>
</evidence>
<dbReference type="GO" id="GO:0001935">
    <property type="term" value="P:endothelial cell proliferation"/>
    <property type="evidence" value="ECO:0007669"/>
    <property type="project" value="UniProtKB-UniRule"/>
</dbReference>
<feature type="domain" description="THAP-type" evidence="8">
    <location>
        <begin position="73"/>
        <end position="152"/>
    </location>
</feature>
<keyword evidence="6" id="KW-0804">Transcription</keyword>
<evidence type="ECO:0000256" key="1">
    <source>
        <dbReference type="ARBA" id="ARBA00022723"/>
    </source>
</evidence>
<keyword evidence="6 7" id="KW-0175">Coiled coil</keyword>
<dbReference type="GO" id="GO:0005654">
    <property type="term" value="C:nucleoplasm"/>
    <property type="evidence" value="ECO:0007669"/>
    <property type="project" value="UniProtKB-SubCell"/>
</dbReference>
<comment type="caution">
    <text evidence="9">The sequence shown here is derived from an EMBL/GenBank/DDBJ whole genome shotgun (WGS) entry which is preliminary data.</text>
</comment>
<dbReference type="Gene3D" id="6.20.210.20">
    <property type="entry name" value="THAP domain"/>
    <property type="match status" value="2"/>
</dbReference>
<dbReference type="PANTHER" id="PTHR46600:SF11">
    <property type="entry name" value="THAP DOMAIN-CONTAINING PROTEIN 10"/>
    <property type="match status" value="1"/>
</dbReference>
<gene>
    <name evidence="9" type="ORF">AALO_G00268580</name>
</gene>
<dbReference type="InterPro" id="IPR026516">
    <property type="entry name" value="THAP1/10"/>
</dbReference>
<dbReference type="SMART" id="SM00980">
    <property type="entry name" value="THAP"/>
    <property type="match status" value="2"/>
</dbReference>
<evidence type="ECO:0000256" key="3">
    <source>
        <dbReference type="ARBA" id="ARBA00022833"/>
    </source>
</evidence>
<evidence type="ECO:0000256" key="2">
    <source>
        <dbReference type="ARBA" id="ARBA00022771"/>
    </source>
</evidence>
<keyword evidence="6" id="KW-0131">Cell cycle</keyword>
<protein>
    <recommendedName>
        <fullName evidence="6">THAP domain-containing protein 1</fullName>
    </recommendedName>
</protein>
<keyword evidence="3" id="KW-0862">Zinc</keyword>
<keyword evidence="2 5" id="KW-0863">Zinc-finger</keyword>
<dbReference type="PROSITE" id="PS50950">
    <property type="entry name" value="ZF_THAP"/>
    <property type="match status" value="2"/>
</dbReference>
<keyword evidence="1" id="KW-0479">Metal-binding</keyword>
<dbReference type="GO" id="GO:0043565">
    <property type="term" value="F:sequence-specific DNA binding"/>
    <property type="evidence" value="ECO:0007669"/>
    <property type="project" value="UniProtKB-UniRule"/>
</dbReference>
<evidence type="ECO:0000256" key="6">
    <source>
        <dbReference type="RuleBase" id="RU369073"/>
    </source>
</evidence>
<keyword evidence="6" id="KW-0805">Transcription regulation</keyword>
<name>A0AAV6FLS1_9TELE</name>
<dbReference type="PANTHER" id="PTHR46600">
    <property type="entry name" value="THAP DOMAIN-CONTAINING"/>
    <property type="match status" value="1"/>
</dbReference>
<dbReference type="GO" id="GO:0008270">
    <property type="term" value="F:zinc ion binding"/>
    <property type="evidence" value="ECO:0007669"/>
    <property type="project" value="UniProtKB-KW"/>
</dbReference>
<keyword evidence="6" id="KW-0539">Nucleus</keyword>
<evidence type="ECO:0000256" key="7">
    <source>
        <dbReference type="SAM" id="Coils"/>
    </source>
</evidence>
<comment type="subcellular location">
    <subcellularLocation>
        <location evidence="6">Nucleus</location>
        <location evidence="6">Nucleoplasm</location>
    </subcellularLocation>
</comment>
<keyword evidence="4 5" id="KW-0238">DNA-binding</keyword>
<dbReference type="Proteomes" id="UP000823561">
    <property type="component" value="Chromosome 21"/>
</dbReference>
<sequence>MGCCFAPLCRHRSGGPSRCSLYRFPANDVKRRLWTRALRRADRKPNNNSRVCSCHFPKGKDHPPVLFPSGRTMVCCAATGCSNRSEQGFRMYGFPIETYRREKWLAMVSRKDLDFTGNYNNRKLCQAHFEEDQFIGTKRQMRLRSDAVPTIFPHLPKPQRKEAPSLSVPAPMVNRVIVDHAYYKTSSSGPPEHEMQEKHPELPSLNGVLVTDKERLTTDTTLTDKTVAHPPIESPKGSAGVLTKEAVEVKEEDIIEFIVGEPGERTTHTTNVSESPEMYSIVGLCAVGTWEQGPVENITNLKFQTTTTQIAQAVMANLKNENDFLRVQIANLVSELNVKQWAHAQELRDLQERLEMLKQKCSCGAFSETTNNTSEVVLSDAMVAEIKTEPLTC</sequence>
<evidence type="ECO:0000313" key="9">
    <source>
        <dbReference type="EMBL" id="KAG5263789.1"/>
    </source>
</evidence>
<accession>A0AAV6FLS1</accession>
<comment type="similarity">
    <text evidence="6">Belongs to the THAP1 family.</text>
</comment>
<evidence type="ECO:0000259" key="8">
    <source>
        <dbReference type="PROSITE" id="PS50950"/>
    </source>
</evidence>
<dbReference type="AlphaFoldDB" id="A0AAV6FLS1"/>